<dbReference type="EMBL" id="JACBJI010000001">
    <property type="protein sequence ID" value="NYA69294.1"/>
    <property type="molecule type" value="Genomic_DNA"/>
</dbReference>
<reference evidence="1 2" key="1">
    <citation type="submission" date="2020-07" db="EMBL/GenBank/DDBJ databases">
        <authorList>
            <person name="Sun Q."/>
        </authorList>
    </citation>
    <scope>NUCLEOTIDE SEQUENCE [LARGE SCALE GENOMIC DNA]</scope>
    <source>
        <strain evidence="1 2">MAH-1</strain>
    </source>
</reference>
<keyword evidence="2" id="KW-1185">Reference proteome</keyword>
<comment type="caution">
    <text evidence="1">The sequence shown here is derived from an EMBL/GenBank/DDBJ whole genome shotgun (WGS) entry which is preliminary data.</text>
</comment>
<dbReference type="Proteomes" id="UP000535020">
    <property type="component" value="Unassembled WGS sequence"/>
</dbReference>
<evidence type="ECO:0000313" key="2">
    <source>
        <dbReference type="Proteomes" id="UP000535020"/>
    </source>
</evidence>
<gene>
    <name evidence="1" type="ORF">HZF10_00065</name>
</gene>
<sequence length="178" mass="19914">MKDKKLFSRLLALAVAGIWIAVGYKYVSRFFFEGETVSPQNYAASAKEVSLPHKDTFKMETLRRNPFTGNMETPRISTRSATVSYRKTSAERKPIVRAPEMKFPEIEYFGFVKSNNGSSELAMLKINGKMSRLYLNGKSDGITVRKIAKDSVVVQCGKQKKVIGRAGVVQKKPAIAKK</sequence>
<proteinExistence type="predicted"/>
<evidence type="ECO:0000313" key="1">
    <source>
        <dbReference type="EMBL" id="NYA69294.1"/>
    </source>
</evidence>
<accession>A0A7Y8XYG5</accession>
<protein>
    <submittedName>
        <fullName evidence="1">Uncharacterized protein</fullName>
    </submittedName>
</protein>
<organism evidence="1 2">
    <name type="scientific">Flavobacterium agri</name>
    <dbReference type="NCBI Taxonomy" id="2743471"/>
    <lineage>
        <taxon>Bacteria</taxon>
        <taxon>Pseudomonadati</taxon>
        <taxon>Bacteroidota</taxon>
        <taxon>Flavobacteriia</taxon>
        <taxon>Flavobacteriales</taxon>
        <taxon>Flavobacteriaceae</taxon>
        <taxon>Flavobacterium</taxon>
    </lineage>
</organism>
<name>A0A7Y8XYG5_9FLAO</name>
<dbReference type="AlphaFoldDB" id="A0A7Y8XYG5"/>
<dbReference type="RefSeq" id="WP_176004120.1">
    <property type="nucleotide sequence ID" value="NZ_JABWMI010000001.1"/>
</dbReference>